<keyword evidence="5" id="KW-0804">Transcription</keyword>
<proteinExistence type="inferred from homology"/>
<dbReference type="CDD" id="cd06171">
    <property type="entry name" value="Sigma70_r4"/>
    <property type="match status" value="1"/>
</dbReference>
<dbReference type="SUPFAM" id="SSF88946">
    <property type="entry name" value="Sigma2 domain of RNA polymerase sigma factors"/>
    <property type="match status" value="1"/>
</dbReference>
<dbReference type="AlphaFoldDB" id="A0A1G2BYW8"/>
<dbReference type="InterPro" id="IPR013249">
    <property type="entry name" value="RNA_pol_sigma70_r4_t2"/>
</dbReference>
<evidence type="ECO:0000259" key="7">
    <source>
        <dbReference type="Pfam" id="PF08281"/>
    </source>
</evidence>
<evidence type="ECO:0000313" key="9">
    <source>
        <dbReference type="Proteomes" id="UP000177626"/>
    </source>
</evidence>
<comment type="caution">
    <text evidence="8">The sequence shown here is derived from an EMBL/GenBank/DDBJ whole genome shotgun (WGS) entry which is preliminary data.</text>
</comment>
<dbReference type="GO" id="GO:0006352">
    <property type="term" value="P:DNA-templated transcription initiation"/>
    <property type="evidence" value="ECO:0007669"/>
    <property type="project" value="InterPro"/>
</dbReference>
<evidence type="ECO:0000313" key="8">
    <source>
        <dbReference type="EMBL" id="OGY94332.1"/>
    </source>
</evidence>
<dbReference type="GO" id="GO:0003677">
    <property type="term" value="F:DNA binding"/>
    <property type="evidence" value="ECO:0007669"/>
    <property type="project" value="UniProtKB-KW"/>
</dbReference>
<keyword evidence="4" id="KW-0238">DNA-binding</keyword>
<evidence type="ECO:0000256" key="3">
    <source>
        <dbReference type="ARBA" id="ARBA00023082"/>
    </source>
</evidence>
<dbReference type="NCBIfam" id="TIGR02937">
    <property type="entry name" value="sigma70-ECF"/>
    <property type="match status" value="1"/>
</dbReference>
<name>A0A1G2BYW8_9BACT</name>
<dbReference type="PANTHER" id="PTHR43133">
    <property type="entry name" value="RNA POLYMERASE ECF-TYPE SIGMA FACTO"/>
    <property type="match status" value="1"/>
</dbReference>
<evidence type="ECO:0000259" key="6">
    <source>
        <dbReference type="Pfam" id="PF04542"/>
    </source>
</evidence>
<keyword evidence="2" id="KW-0805">Transcription regulation</keyword>
<evidence type="ECO:0000256" key="2">
    <source>
        <dbReference type="ARBA" id="ARBA00023015"/>
    </source>
</evidence>
<protein>
    <recommendedName>
        <fullName evidence="10">RNA polymerase subunit sigma-24</fullName>
    </recommendedName>
</protein>
<evidence type="ECO:0000256" key="5">
    <source>
        <dbReference type="ARBA" id="ARBA00023163"/>
    </source>
</evidence>
<feature type="domain" description="RNA polymerase sigma factor 70 region 4 type 2" evidence="7">
    <location>
        <begin position="105"/>
        <end position="156"/>
    </location>
</feature>
<dbReference type="Pfam" id="PF04542">
    <property type="entry name" value="Sigma70_r2"/>
    <property type="match status" value="1"/>
</dbReference>
<dbReference type="SUPFAM" id="SSF88659">
    <property type="entry name" value="Sigma3 and sigma4 domains of RNA polymerase sigma factors"/>
    <property type="match status" value="1"/>
</dbReference>
<dbReference type="InterPro" id="IPR036388">
    <property type="entry name" value="WH-like_DNA-bd_sf"/>
</dbReference>
<dbReference type="InterPro" id="IPR013324">
    <property type="entry name" value="RNA_pol_sigma_r3/r4-like"/>
</dbReference>
<evidence type="ECO:0000256" key="4">
    <source>
        <dbReference type="ARBA" id="ARBA00023125"/>
    </source>
</evidence>
<evidence type="ECO:0000256" key="1">
    <source>
        <dbReference type="ARBA" id="ARBA00010641"/>
    </source>
</evidence>
<dbReference type="InterPro" id="IPR014284">
    <property type="entry name" value="RNA_pol_sigma-70_dom"/>
</dbReference>
<gene>
    <name evidence="8" type="ORF">A2406_02870</name>
</gene>
<dbReference type="Gene3D" id="1.10.10.10">
    <property type="entry name" value="Winged helix-like DNA-binding domain superfamily/Winged helix DNA-binding domain"/>
    <property type="match status" value="1"/>
</dbReference>
<dbReference type="PANTHER" id="PTHR43133:SF8">
    <property type="entry name" value="RNA POLYMERASE SIGMA FACTOR HI_1459-RELATED"/>
    <property type="match status" value="1"/>
</dbReference>
<evidence type="ECO:0008006" key="10">
    <source>
        <dbReference type="Google" id="ProtNLM"/>
    </source>
</evidence>
<dbReference type="EMBL" id="MHKQ01000009">
    <property type="protein sequence ID" value="OGY94332.1"/>
    <property type="molecule type" value="Genomic_DNA"/>
</dbReference>
<dbReference type="Proteomes" id="UP000177626">
    <property type="component" value="Unassembled WGS sequence"/>
</dbReference>
<comment type="similarity">
    <text evidence="1">Belongs to the sigma-70 factor family. ECF subfamily.</text>
</comment>
<organism evidence="8 9">
    <name type="scientific">Candidatus Komeilibacteria bacterium RIFOXYC1_FULL_37_11</name>
    <dbReference type="NCBI Taxonomy" id="1798555"/>
    <lineage>
        <taxon>Bacteria</taxon>
        <taxon>Candidatus Komeiliibacteriota</taxon>
    </lineage>
</organism>
<dbReference type="GO" id="GO:0016987">
    <property type="term" value="F:sigma factor activity"/>
    <property type="evidence" value="ECO:0007669"/>
    <property type="project" value="UniProtKB-KW"/>
</dbReference>
<sequence length="162" mass="19323">MGVGQDSFISYYEKYKDKIYLYFLYRVNFNRDTAEDLTSEVFLKALKSFENFDHNRSFQAWIYAIAHNHLVNYYRTAKREVELTENIFSTKEDIKKIEVNYELDLVLKEINGLEDSDKEILLMRFVDELTNPEIADLLDKEEGAIRTKISRSLDKLRKKLEK</sequence>
<dbReference type="InterPro" id="IPR039425">
    <property type="entry name" value="RNA_pol_sigma-70-like"/>
</dbReference>
<accession>A0A1G2BYW8</accession>
<feature type="domain" description="RNA polymerase sigma-70 region 2" evidence="6">
    <location>
        <begin position="12"/>
        <end position="79"/>
    </location>
</feature>
<dbReference type="InterPro" id="IPR013325">
    <property type="entry name" value="RNA_pol_sigma_r2"/>
</dbReference>
<dbReference type="Pfam" id="PF08281">
    <property type="entry name" value="Sigma70_r4_2"/>
    <property type="match status" value="1"/>
</dbReference>
<reference evidence="8 9" key="1">
    <citation type="journal article" date="2016" name="Nat. Commun.">
        <title>Thousands of microbial genomes shed light on interconnected biogeochemical processes in an aquifer system.</title>
        <authorList>
            <person name="Anantharaman K."/>
            <person name="Brown C.T."/>
            <person name="Hug L.A."/>
            <person name="Sharon I."/>
            <person name="Castelle C.J."/>
            <person name="Probst A.J."/>
            <person name="Thomas B.C."/>
            <person name="Singh A."/>
            <person name="Wilkins M.J."/>
            <person name="Karaoz U."/>
            <person name="Brodie E.L."/>
            <person name="Williams K.H."/>
            <person name="Hubbard S.S."/>
            <person name="Banfield J.F."/>
        </authorList>
    </citation>
    <scope>NUCLEOTIDE SEQUENCE [LARGE SCALE GENOMIC DNA]</scope>
</reference>
<dbReference type="InterPro" id="IPR007627">
    <property type="entry name" value="RNA_pol_sigma70_r2"/>
</dbReference>
<dbReference type="Gene3D" id="1.10.1740.10">
    <property type="match status" value="1"/>
</dbReference>
<keyword evidence="3" id="KW-0731">Sigma factor</keyword>